<feature type="region of interest" description="Disordered" evidence="13">
    <location>
        <begin position="731"/>
        <end position="792"/>
    </location>
</feature>
<dbReference type="InterPro" id="IPR001202">
    <property type="entry name" value="WW_dom"/>
</dbReference>
<evidence type="ECO:0000256" key="13">
    <source>
        <dbReference type="SAM" id="MobiDB-lite"/>
    </source>
</evidence>
<evidence type="ECO:0000256" key="12">
    <source>
        <dbReference type="RuleBase" id="RU000384"/>
    </source>
</evidence>
<evidence type="ECO:0000259" key="14">
    <source>
        <dbReference type="PROSITE" id="PS50011"/>
    </source>
</evidence>
<dbReference type="SUPFAM" id="SSF56112">
    <property type="entry name" value="Protein kinase-like (PK-like)"/>
    <property type="match status" value="1"/>
</dbReference>
<reference evidence="17 18" key="1">
    <citation type="submission" date="2016-02" db="EMBL/GenBank/DDBJ databases">
        <title>Genome analysis of coral dinoflagellate symbionts highlights evolutionary adaptations to a symbiotic lifestyle.</title>
        <authorList>
            <person name="Aranda M."/>
            <person name="Li Y."/>
            <person name="Liew Y.J."/>
            <person name="Baumgarten S."/>
            <person name="Simakov O."/>
            <person name="Wilson M."/>
            <person name="Piel J."/>
            <person name="Ashoor H."/>
            <person name="Bougouffa S."/>
            <person name="Bajic V.B."/>
            <person name="Ryu T."/>
            <person name="Ravasi T."/>
            <person name="Bayer T."/>
            <person name="Micklem G."/>
            <person name="Kim H."/>
            <person name="Bhak J."/>
            <person name="Lajeunesse T.C."/>
            <person name="Voolstra C.R."/>
        </authorList>
    </citation>
    <scope>NUCLEOTIDE SEQUENCE [LARGE SCALE GENOMIC DNA]</scope>
    <source>
        <strain evidence="17 18">CCMP2467</strain>
    </source>
</reference>
<dbReference type="InterPro" id="IPR000719">
    <property type="entry name" value="Prot_kinase_dom"/>
</dbReference>
<dbReference type="SMART" id="SM01230">
    <property type="entry name" value="Gln-synt_C"/>
    <property type="match status" value="1"/>
</dbReference>
<evidence type="ECO:0000256" key="10">
    <source>
        <dbReference type="PROSITE-ProRule" id="PRU01331"/>
    </source>
</evidence>
<evidence type="ECO:0000256" key="11">
    <source>
        <dbReference type="PROSITE-ProRule" id="PRU10141"/>
    </source>
</evidence>
<dbReference type="Gene3D" id="3.30.200.20">
    <property type="entry name" value="Phosphorylase Kinase, domain 1"/>
    <property type="match status" value="1"/>
</dbReference>
<evidence type="ECO:0000256" key="7">
    <source>
        <dbReference type="ARBA" id="ARBA00039612"/>
    </source>
</evidence>
<dbReference type="InterPro" id="IPR008266">
    <property type="entry name" value="Tyr_kinase_AS"/>
</dbReference>
<dbReference type="GO" id="GO:0004674">
    <property type="term" value="F:protein serine/threonine kinase activity"/>
    <property type="evidence" value="ECO:0007669"/>
    <property type="project" value="UniProtKB-KW"/>
</dbReference>
<dbReference type="CDD" id="cd00201">
    <property type="entry name" value="WW"/>
    <property type="match status" value="1"/>
</dbReference>
<organism evidence="17 18">
    <name type="scientific">Symbiodinium microadriaticum</name>
    <name type="common">Dinoflagellate</name>
    <name type="synonym">Zooxanthella microadriatica</name>
    <dbReference type="NCBI Taxonomy" id="2951"/>
    <lineage>
        <taxon>Eukaryota</taxon>
        <taxon>Sar</taxon>
        <taxon>Alveolata</taxon>
        <taxon>Dinophyceae</taxon>
        <taxon>Suessiales</taxon>
        <taxon>Symbiodiniaceae</taxon>
        <taxon>Symbiodinium</taxon>
    </lineage>
</organism>
<evidence type="ECO:0000256" key="1">
    <source>
        <dbReference type="ARBA" id="ARBA00022527"/>
    </source>
</evidence>
<dbReference type="PROSITE" id="PS01159">
    <property type="entry name" value="WW_DOMAIN_1"/>
    <property type="match status" value="1"/>
</dbReference>
<evidence type="ECO:0000259" key="15">
    <source>
        <dbReference type="PROSITE" id="PS50020"/>
    </source>
</evidence>
<dbReference type="Pfam" id="PF00120">
    <property type="entry name" value="Gln-synt_C"/>
    <property type="match status" value="1"/>
</dbReference>
<feature type="domain" description="Protein kinase" evidence="14">
    <location>
        <begin position="362"/>
        <end position="690"/>
    </location>
</feature>
<evidence type="ECO:0000256" key="8">
    <source>
        <dbReference type="ARBA" id="ARBA00041902"/>
    </source>
</evidence>
<dbReference type="GO" id="GO:0007346">
    <property type="term" value="P:regulation of mitotic cell cycle"/>
    <property type="evidence" value="ECO:0007669"/>
    <property type="project" value="TreeGrafter"/>
</dbReference>
<feature type="binding site" evidence="11">
    <location>
        <position position="391"/>
    </location>
    <ligand>
        <name>ATP</name>
        <dbReference type="ChEBI" id="CHEBI:30616"/>
    </ligand>
</feature>
<gene>
    <name evidence="17" type="primary">glnT</name>
    <name evidence="17" type="ORF">AK812_SmicGene11656</name>
</gene>
<keyword evidence="18" id="KW-1185">Reference proteome</keyword>
<dbReference type="EMBL" id="LSRX01000192">
    <property type="protein sequence ID" value="OLQ05174.1"/>
    <property type="molecule type" value="Genomic_DNA"/>
</dbReference>
<dbReference type="SMART" id="SM00456">
    <property type="entry name" value="WW"/>
    <property type="match status" value="1"/>
</dbReference>
<dbReference type="Proteomes" id="UP000186817">
    <property type="component" value="Unassembled WGS sequence"/>
</dbReference>
<evidence type="ECO:0000256" key="9">
    <source>
        <dbReference type="ARBA" id="ARBA00042858"/>
    </source>
</evidence>
<dbReference type="PANTHER" id="PTHR24056">
    <property type="entry name" value="CELL DIVISION PROTEIN KINASE"/>
    <property type="match status" value="1"/>
</dbReference>
<dbReference type="GO" id="GO:0004713">
    <property type="term" value="F:protein tyrosine kinase activity"/>
    <property type="evidence" value="ECO:0007669"/>
    <property type="project" value="InterPro"/>
</dbReference>
<comment type="caution">
    <text evidence="17">The sequence shown here is derived from an EMBL/GenBank/DDBJ whole genome shotgun (WGS) entry which is preliminary data.</text>
</comment>
<sequence>MCLRHCTEVTRRLPREDCMTTADQHIFFKWAVKTLAERHGFSATFMPKPFSTFSGNGCHIHCSLWAGDKNVFEGTNGELSELARHFLGGVLAKAPAYCVITNPVVNSYKRLNSSPTGSGCAWSPNRVSWSGNNRSHMVRIPEGDRFELRLADGAANPYLLQATMLACGMWGMDTKADPQSSYFPSSVNMYEIPDGAPELKNIASLPRNLLDAVRELEADKDLAERLGKDFMAAFLKQQKLEWAEFMAHLSSFEIERTVSRRCLSSFDFYRLVTFPLRERGEHVELGYVFRLQASELDGVSALKMDDSPLLTPERAALRAPPAVPVAAQSNGKRPRPGEEAPLPTPSPFVMPGFGASPAAEKYRKIEKVGVGAYGSVFKAENTETKEIVAIKAASRKEDPVWGGFPLSLLREISILRSVRHENIVQMHEIAHTTGGDPLIVMEFCQASLLELIHSPKHDLSFSEIKYIIRQVLDATGHLHQRGILHRDLATKNVLFNTSGEIKVCDFGISRVAFGQDDNFGFVSAKGLEPPMMIVSLPYRAIELLMGDRHYGPGLDIWSVGCILAEILLCQTGRRQPFFGGDPENPNKTVLAYVEEIFYIMGKPTDETWPGLCKLPNYRTYVSGKISSAKAHKEQGDERGFLRRFFRNGIGKPADSKYCLTESFFEMLGGLLSLCPKHRVTAAEALQHPFFTKEKPVPEWHAWHWALASADIPRGDEARKKNNDEDEARKLLKQLSKEDVGTEEAGDKTNGGKAKAVLEKWREQAEKRQQQEIKRTNSMKSAKAPEELPAGWTKHWSSSKQRFYYHDGKTGKNSWSFPSKS</sequence>
<dbReference type="InterPro" id="IPR050108">
    <property type="entry name" value="CDK"/>
</dbReference>
<dbReference type="InterPro" id="IPR008146">
    <property type="entry name" value="Gln_synth_cat_dom"/>
</dbReference>
<dbReference type="Pfam" id="PF00069">
    <property type="entry name" value="Pkinase"/>
    <property type="match status" value="1"/>
</dbReference>
<dbReference type="GO" id="GO:0005524">
    <property type="term" value="F:ATP binding"/>
    <property type="evidence" value="ECO:0007669"/>
    <property type="project" value="UniProtKB-UniRule"/>
</dbReference>
<feature type="compositionally biased region" description="Basic and acidic residues" evidence="13">
    <location>
        <begin position="755"/>
        <end position="774"/>
    </location>
</feature>
<dbReference type="PROSITE" id="PS00107">
    <property type="entry name" value="PROTEIN_KINASE_ATP"/>
    <property type="match status" value="1"/>
</dbReference>
<dbReference type="GO" id="GO:0004356">
    <property type="term" value="F:glutamine synthetase activity"/>
    <property type="evidence" value="ECO:0007669"/>
    <property type="project" value="InterPro"/>
</dbReference>
<dbReference type="OrthoDB" id="413582at2759"/>
<evidence type="ECO:0000313" key="17">
    <source>
        <dbReference type="EMBL" id="OLQ05174.1"/>
    </source>
</evidence>
<dbReference type="GO" id="GO:0005634">
    <property type="term" value="C:nucleus"/>
    <property type="evidence" value="ECO:0007669"/>
    <property type="project" value="TreeGrafter"/>
</dbReference>
<evidence type="ECO:0000256" key="5">
    <source>
        <dbReference type="ARBA" id="ARBA00022840"/>
    </source>
</evidence>
<evidence type="ECO:0000256" key="3">
    <source>
        <dbReference type="ARBA" id="ARBA00022741"/>
    </source>
</evidence>
<dbReference type="SMART" id="SM00219">
    <property type="entry name" value="TyrKc"/>
    <property type="match status" value="1"/>
</dbReference>
<evidence type="ECO:0000256" key="2">
    <source>
        <dbReference type="ARBA" id="ARBA00022679"/>
    </source>
</evidence>
<feature type="domain" description="GS catalytic" evidence="16">
    <location>
        <begin position="1"/>
        <end position="276"/>
    </location>
</feature>
<keyword evidence="3 11" id="KW-0547">Nucleotide-binding</keyword>
<evidence type="ECO:0000259" key="16">
    <source>
        <dbReference type="PROSITE" id="PS51987"/>
    </source>
</evidence>
<dbReference type="InterPro" id="IPR017441">
    <property type="entry name" value="Protein_kinase_ATP_BS"/>
</dbReference>
<keyword evidence="2" id="KW-0808">Transferase</keyword>
<proteinExistence type="inferred from homology"/>
<dbReference type="PROSITE" id="PS51987">
    <property type="entry name" value="GS_CATALYTIC"/>
    <property type="match status" value="1"/>
</dbReference>
<name>A0A1Q9ECM0_SYMMI</name>
<comment type="subunit">
    <text evidence="6">May form a complex composed of at least the catalytic subunit CRK2 and a cyclin.</text>
</comment>
<evidence type="ECO:0000256" key="6">
    <source>
        <dbReference type="ARBA" id="ARBA00038543"/>
    </source>
</evidence>
<evidence type="ECO:0000256" key="4">
    <source>
        <dbReference type="ARBA" id="ARBA00022777"/>
    </source>
</evidence>
<dbReference type="InterPro" id="IPR014746">
    <property type="entry name" value="Gln_synth/guanido_kin_cat_dom"/>
</dbReference>
<feature type="region of interest" description="Disordered" evidence="13">
    <location>
        <begin position="320"/>
        <end position="349"/>
    </location>
</feature>
<dbReference type="AlphaFoldDB" id="A0A1Q9ECM0"/>
<dbReference type="Gene3D" id="2.20.70.10">
    <property type="match status" value="1"/>
</dbReference>
<keyword evidence="1" id="KW-0723">Serine/threonine-protein kinase</keyword>
<protein>
    <recommendedName>
        <fullName evidence="7">Cyclin-dependent kinase 2 homolog</fullName>
    </recommendedName>
    <alternativeName>
        <fullName evidence="8">Cell division control protein 2 homolog</fullName>
    </alternativeName>
    <alternativeName>
        <fullName evidence="9">cdc2-related kinase 2</fullName>
    </alternativeName>
</protein>
<dbReference type="SUPFAM" id="SSF55931">
    <property type="entry name" value="Glutamine synthetase/guanido kinase"/>
    <property type="match status" value="1"/>
</dbReference>
<dbReference type="Gene3D" id="1.10.510.10">
    <property type="entry name" value="Transferase(Phosphotransferase) domain 1"/>
    <property type="match status" value="1"/>
</dbReference>
<dbReference type="InterPro" id="IPR036020">
    <property type="entry name" value="WW_dom_sf"/>
</dbReference>
<dbReference type="InterPro" id="IPR011009">
    <property type="entry name" value="Kinase-like_dom_sf"/>
</dbReference>
<dbReference type="PROSITE" id="PS50011">
    <property type="entry name" value="PROTEIN_KINASE_DOM"/>
    <property type="match status" value="1"/>
</dbReference>
<feature type="domain" description="WW" evidence="15">
    <location>
        <begin position="785"/>
        <end position="819"/>
    </location>
</feature>
<dbReference type="SUPFAM" id="SSF51045">
    <property type="entry name" value="WW domain"/>
    <property type="match status" value="1"/>
</dbReference>
<dbReference type="InterPro" id="IPR020635">
    <property type="entry name" value="Tyr_kinase_cat_dom"/>
</dbReference>
<comment type="similarity">
    <text evidence="10 12">Belongs to the glutamine synthetase family.</text>
</comment>
<evidence type="ECO:0000313" key="18">
    <source>
        <dbReference type="Proteomes" id="UP000186817"/>
    </source>
</evidence>
<dbReference type="PROSITE" id="PS50020">
    <property type="entry name" value="WW_DOMAIN_2"/>
    <property type="match status" value="1"/>
</dbReference>
<dbReference type="PROSITE" id="PS00109">
    <property type="entry name" value="PROTEIN_KINASE_TYR"/>
    <property type="match status" value="1"/>
</dbReference>
<keyword evidence="5 11" id="KW-0067">ATP-binding</keyword>
<dbReference type="Gene3D" id="3.30.590.10">
    <property type="entry name" value="Glutamine synthetase/guanido kinase, catalytic domain"/>
    <property type="match status" value="1"/>
</dbReference>
<accession>A0A1Q9ECM0</accession>
<dbReference type="PANTHER" id="PTHR24056:SF107">
    <property type="entry name" value="CYCLIN-DEPENDENT KINASE 11A-RELATED"/>
    <property type="match status" value="1"/>
</dbReference>
<keyword evidence="4" id="KW-0418">Kinase</keyword>